<sequence length="148" mass="16143">MDFHTDFLKPQGLHSSLCLVRADRQEPAVAVAIWRPRQGFGWGEEQARFLRYVAPHLGRALDIERRLAAAEAQRVAASLSQAAATLTRREKDCLALVARGASNKEAARRLGLSVYTVEDHVKSLIRKLQASSRTEAVATALGLGLLAG</sequence>
<keyword evidence="3" id="KW-0804">Transcription</keyword>
<dbReference type="PANTHER" id="PTHR44688">
    <property type="entry name" value="DNA-BINDING TRANSCRIPTIONAL ACTIVATOR DEVR_DOSR"/>
    <property type="match status" value="1"/>
</dbReference>
<dbReference type="EMBL" id="JAVDPW010000012">
    <property type="protein sequence ID" value="MDR6293464.1"/>
    <property type="molecule type" value="Genomic_DNA"/>
</dbReference>
<dbReference type="Proteomes" id="UP001262410">
    <property type="component" value="Unassembled WGS sequence"/>
</dbReference>
<dbReference type="CDD" id="cd06170">
    <property type="entry name" value="LuxR_C_like"/>
    <property type="match status" value="1"/>
</dbReference>
<feature type="domain" description="HTH luxR-type" evidence="4">
    <location>
        <begin position="79"/>
        <end position="144"/>
    </location>
</feature>
<protein>
    <submittedName>
        <fullName evidence="5">DNA-binding CsgD family transcriptional regulator</fullName>
    </submittedName>
</protein>
<keyword evidence="2 5" id="KW-0238">DNA-binding</keyword>
<accession>A0ABU1K102</accession>
<dbReference type="Pfam" id="PF00196">
    <property type="entry name" value="GerE"/>
    <property type="match status" value="1"/>
</dbReference>
<proteinExistence type="predicted"/>
<evidence type="ECO:0000313" key="5">
    <source>
        <dbReference type="EMBL" id="MDR6293464.1"/>
    </source>
</evidence>
<reference evidence="5 6" key="1">
    <citation type="submission" date="2023-07" db="EMBL/GenBank/DDBJ databases">
        <title>Sorghum-associated microbial communities from plants grown in Nebraska, USA.</title>
        <authorList>
            <person name="Schachtman D."/>
        </authorList>
    </citation>
    <scope>NUCLEOTIDE SEQUENCE [LARGE SCALE GENOMIC DNA]</scope>
    <source>
        <strain evidence="5 6">584</strain>
    </source>
</reference>
<dbReference type="RefSeq" id="WP_309800457.1">
    <property type="nucleotide sequence ID" value="NZ_JAVDPW010000012.1"/>
</dbReference>
<name>A0ABU1K102_9PROT</name>
<dbReference type="PRINTS" id="PR00038">
    <property type="entry name" value="HTHLUXR"/>
</dbReference>
<evidence type="ECO:0000259" key="4">
    <source>
        <dbReference type="PROSITE" id="PS50043"/>
    </source>
</evidence>
<dbReference type="Gene3D" id="1.10.10.10">
    <property type="entry name" value="Winged helix-like DNA-binding domain superfamily/Winged helix DNA-binding domain"/>
    <property type="match status" value="1"/>
</dbReference>
<keyword evidence="1" id="KW-0805">Transcription regulation</keyword>
<evidence type="ECO:0000256" key="3">
    <source>
        <dbReference type="ARBA" id="ARBA00023163"/>
    </source>
</evidence>
<evidence type="ECO:0000256" key="2">
    <source>
        <dbReference type="ARBA" id="ARBA00023125"/>
    </source>
</evidence>
<dbReference type="SUPFAM" id="SSF46894">
    <property type="entry name" value="C-terminal effector domain of the bipartite response regulators"/>
    <property type="match status" value="1"/>
</dbReference>
<dbReference type="GO" id="GO:0003677">
    <property type="term" value="F:DNA binding"/>
    <property type="evidence" value="ECO:0007669"/>
    <property type="project" value="UniProtKB-KW"/>
</dbReference>
<gene>
    <name evidence="5" type="ORF">E9232_006015</name>
</gene>
<dbReference type="SMART" id="SM00421">
    <property type="entry name" value="HTH_LUXR"/>
    <property type="match status" value="1"/>
</dbReference>
<evidence type="ECO:0000256" key="1">
    <source>
        <dbReference type="ARBA" id="ARBA00023015"/>
    </source>
</evidence>
<dbReference type="InterPro" id="IPR036388">
    <property type="entry name" value="WH-like_DNA-bd_sf"/>
</dbReference>
<dbReference type="PANTHER" id="PTHR44688:SF16">
    <property type="entry name" value="DNA-BINDING TRANSCRIPTIONAL ACTIVATOR DEVR_DOSR"/>
    <property type="match status" value="1"/>
</dbReference>
<dbReference type="InterPro" id="IPR000792">
    <property type="entry name" value="Tscrpt_reg_LuxR_C"/>
</dbReference>
<keyword evidence="6" id="KW-1185">Reference proteome</keyword>
<organism evidence="5 6">
    <name type="scientific">Inquilinus ginsengisoli</name>
    <dbReference type="NCBI Taxonomy" id="363840"/>
    <lineage>
        <taxon>Bacteria</taxon>
        <taxon>Pseudomonadati</taxon>
        <taxon>Pseudomonadota</taxon>
        <taxon>Alphaproteobacteria</taxon>
        <taxon>Rhodospirillales</taxon>
        <taxon>Rhodospirillaceae</taxon>
        <taxon>Inquilinus</taxon>
    </lineage>
</organism>
<dbReference type="InterPro" id="IPR016032">
    <property type="entry name" value="Sig_transdc_resp-reg_C-effctor"/>
</dbReference>
<dbReference type="PROSITE" id="PS50043">
    <property type="entry name" value="HTH_LUXR_2"/>
    <property type="match status" value="1"/>
</dbReference>
<comment type="caution">
    <text evidence="5">The sequence shown here is derived from an EMBL/GenBank/DDBJ whole genome shotgun (WGS) entry which is preliminary data.</text>
</comment>
<evidence type="ECO:0000313" key="6">
    <source>
        <dbReference type="Proteomes" id="UP001262410"/>
    </source>
</evidence>